<dbReference type="UniPathway" id="UPA00077">
    <property type="reaction ID" value="UER00156"/>
</dbReference>
<evidence type="ECO:0000256" key="3">
    <source>
        <dbReference type="ARBA" id="ARBA00058850"/>
    </source>
</evidence>
<dbReference type="GO" id="GO:0046654">
    <property type="term" value="P:tetrahydrofolate biosynthetic process"/>
    <property type="evidence" value="ECO:0007669"/>
    <property type="project" value="UniProtKB-UniPathway"/>
</dbReference>
<comment type="function">
    <text evidence="3">Has very low affinity for the DHPS substrate 6-hydroxymethyl-7,8-dihydropterin-pyrophosphate, but can bind the inhibitor dapsone. Seems to lack dihydropteroate synthase activity, and does probably not function in folate metabolism.</text>
</comment>
<keyword evidence="4" id="KW-0808">Transferase</keyword>
<keyword evidence="4" id="KW-0460">Magnesium</keyword>
<dbReference type="GO" id="GO:0046656">
    <property type="term" value="P:folic acid biosynthetic process"/>
    <property type="evidence" value="ECO:0007669"/>
    <property type="project" value="UniProtKB-KW"/>
</dbReference>
<dbReference type="GO" id="GO:0004156">
    <property type="term" value="F:dihydropteroate synthase activity"/>
    <property type="evidence" value="ECO:0007669"/>
    <property type="project" value="UniProtKB-EC"/>
</dbReference>
<dbReference type="GO" id="GO:0005829">
    <property type="term" value="C:cytosol"/>
    <property type="evidence" value="ECO:0007669"/>
    <property type="project" value="TreeGrafter"/>
</dbReference>
<keyword evidence="7" id="KW-1185">Reference proteome</keyword>
<dbReference type="FunFam" id="3.20.20.20:FF:000008">
    <property type="entry name" value="Dihydropteroate synthase"/>
    <property type="match status" value="1"/>
</dbReference>
<evidence type="ECO:0000259" key="5">
    <source>
        <dbReference type="PROSITE" id="PS50972"/>
    </source>
</evidence>
<dbReference type="PROSITE" id="PS50972">
    <property type="entry name" value="PTERIN_BINDING"/>
    <property type="match status" value="1"/>
</dbReference>
<dbReference type="eggNOG" id="COG0294">
    <property type="taxonomic scope" value="Bacteria"/>
</dbReference>
<dbReference type="HOGENOM" id="CLU_008023_0_0_11"/>
<reference evidence="6 7" key="1">
    <citation type="journal article" date="2003" name="Genome Res.">
        <title>Comparative complete genome sequence analysis of the amino acid replacements responsible for the thermostability of Corynebacterium efficiens.</title>
        <authorList>
            <person name="Nishio Y."/>
            <person name="Nakamura Y."/>
            <person name="Kawarabayasi Y."/>
            <person name="Usuda Y."/>
            <person name="Kimura E."/>
            <person name="Sugimoto S."/>
            <person name="Matsui K."/>
            <person name="Yamagishi A."/>
            <person name="Kikuchi H."/>
            <person name="Ikeo K."/>
            <person name="Gojobori T."/>
        </authorList>
    </citation>
    <scope>NUCLEOTIDE SEQUENCE [LARGE SCALE GENOMIC DNA]</scope>
    <source>
        <strain evidence="7">DSM 44549 / YS-314 / AJ 12310 / JCM 11189 / NBRC 100395</strain>
    </source>
</reference>
<dbReference type="SUPFAM" id="SSF51717">
    <property type="entry name" value="Dihydropteroate synthetase-like"/>
    <property type="match status" value="1"/>
</dbReference>
<comment type="cofactor">
    <cofactor evidence="4">
        <name>Mg(2+)</name>
        <dbReference type="ChEBI" id="CHEBI:18420"/>
    </cofactor>
</comment>
<dbReference type="NCBIfam" id="TIGR01496">
    <property type="entry name" value="DHPS"/>
    <property type="match status" value="1"/>
</dbReference>
<evidence type="ECO:0000313" key="6">
    <source>
        <dbReference type="EMBL" id="BAC17978.1"/>
    </source>
</evidence>
<dbReference type="PROSITE" id="PS00792">
    <property type="entry name" value="DHPS_1"/>
    <property type="match status" value="1"/>
</dbReference>
<dbReference type="PANTHER" id="PTHR20941:SF8">
    <property type="entry name" value="INACTIVE DIHYDROPTEROATE SYNTHASE 2"/>
    <property type="match status" value="1"/>
</dbReference>
<comment type="subunit">
    <text evidence="2">Homodimer.</text>
</comment>
<evidence type="ECO:0000256" key="4">
    <source>
        <dbReference type="RuleBase" id="RU361205"/>
    </source>
</evidence>
<protein>
    <recommendedName>
        <fullName evidence="4">Dihydropteroate synthase</fullName>
        <shortName evidence="4">DHPS</shortName>
        <ecNumber evidence="4">2.5.1.15</ecNumber>
    </recommendedName>
    <alternativeName>
        <fullName evidence="4">Dihydropteroate pyrophosphorylase</fullName>
    </alternativeName>
</protein>
<keyword evidence="4" id="KW-0479">Metal-binding</keyword>
<accession>Q8FQF1</accession>
<dbReference type="AlphaFoldDB" id="Q8FQF1"/>
<organism evidence="6 7">
    <name type="scientific">Corynebacterium efficiens (strain DSM 44549 / YS-314 / AJ 12310 / JCM 11189 / NBRC 100395)</name>
    <dbReference type="NCBI Taxonomy" id="196164"/>
    <lineage>
        <taxon>Bacteria</taxon>
        <taxon>Bacillati</taxon>
        <taxon>Actinomycetota</taxon>
        <taxon>Actinomycetes</taxon>
        <taxon>Mycobacteriales</taxon>
        <taxon>Corynebacteriaceae</taxon>
        <taxon>Corynebacterium</taxon>
    </lineage>
</organism>
<dbReference type="InterPro" id="IPR045031">
    <property type="entry name" value="DHP_synth-like"/>
</dbReference>
<evidence type="ECO:0000256" key="2">
    <source>
        <dbReference type="ARBA" id="ARBA00011738"/>
    </source>
</evidence>
<dbReference type="Proteomes" id="UP000001409">
    <property type="component" value="Chromosome"/>
</dbReference>
<dbReference type="InterPro" id="IPR006390">
    <property type="entry name" value="DHP_synth_dom"/>
</dbReference>
<evidence type="ECO:0000313" key="7">
    <source>
        <dbReference type="Proteomes" id="UP000001409"/>
    </source>
</evidence>
<evidence type="ECO:0000256" key="1">
    <source>
        <dbReference type="ARBA" id="ARBA00009503"/>
    </source>
</evidence>
<dbReference type="EC" id="2.5.1.15" evidence="4"/>
<sequence length="316" mass="34229">MMSTRPSVSSSMHTRGWTWHAATTSRGYISPMSFSSAYATGELPVIMAIVNRTPDSFYDRGATFEDTAALERVATVINEGAGIIDIGGVKAGPGEFVSTQEEIDRVVPTIAAVRQRFPDIHISVDTWRSSVADVAIRAGATLVNDTWAGHDPELLEVAGHHRVGYVCSHTGGVVPRTRPYRVHFDDIVADVIRETTTLAEKAVRAGVPEEWIFIDPTHDFGKNTFHGLELLRRIDEIVATGWPVLMALSNKDFIGETVDRPVDKRVAGTLAATAWAAARGCAAFRVHEVADTRDVVQMTAAIAGDVAPLNTIRGLV</sequence>
<comment type="function">
    <text evidence="4">Catalyzes the condensation of para-aminobenzoate (pABA) with 6-hydroxymethyl-7,8-dihydropterin diphosphate (DHPt-PP) to form 7,8-dihydropteroate (H2Pte), the immediate precursor of folate derivatives.</text>
</comment>
<dbReference type="InterPro" id="IPR011005">
    <property type="entry name" value="Dihydropteroate_synth-like_sf"/>
</dbReference>
<dbReference type="Pfam" id="PF00809">
    <property type="entry name" value="Pterin_bind"/>
    <property type="match status" value="1"/>
</dbReference>
<dbReference type="PROSITE" id="PS00793">
    <property type="entry name" value="DHPS_2"/>
    <property type="match status" value="1"/>
</dbReference>
<dbReference type="Gene3D" id="3.20.20.20">
    <property type="entry name" value="Dihydropteroate synthase-like"/>
    <property type="match status" value="1"/>
</dbReference>
<proteinExistence type="inferred from homology"/>
<dbReference type="EMBL" id="BA000035">
    <property type="protein sequence ID" value="BAC17978.1"/>
    <property type="molecule type" value="Genomic_DNA"/>
</dbReference>
<dbReference type="InterPro" id="IPR000489">
    <property type="entry name" value="Pterin-binding_dom"/>
</dbReference>
<comment type="pathway">
    <text evidence="4">Cofactor biosynthesis; tetrahydrofolate biosynthesis; 7,8-dihydrofolate from 2-amino-4-hydroxy-6-hydroxymethyl-7,8-dihydropteridine diphosphate and 4-aminobenzoate: step 1/2.</text>
</comment>
<dbReference type="GO" id="GO:0046872">
    <property type="term" value="F:metal ion binding"/>
    <property type="evidence" value="ECO:0007669"/>
    <property type="project" value="UniProtKB-KW"/>
</dbReference>
<keyword evidence="4" id="KW-0289">Folate biosynthesis</keyword>
<feature type="domain" description="Pterin-binding" evidence="5">
    <location>
        <begin position="44"/>
        <end position="297"/>
    </location>
</feature>
<dbReference type="KEGG" id="cef:CE1168"/>
<comment type="similarity">
    <text evidence="1 4">Belongs to the DHPS family.</text>
</comment>
<dbReference type="CDD" id="cd00739">
    <property type="entry name" value="DHPS"/>
    <property type="match status" value="1"/>
</dbReference>
<dbReference type="PANTHER" id="PTHR20941">
    <property type="entry name" value="FOLATE SYNTHESIS PROTEINS"/>
    <property type="match status" value="1"/>
</dbReference>
<dbReference type="STRING" id="196164.gene:10741576"/>
<name>Q8FQF1_COREF</name>